<dbReference type="PROSITE" id="PS50977">
    <property type="entry name" value="HTH_TETR_2"/>
    <property type="match status" value="1"/>
</dbReference>
<dbReference type="RefSeq" id="WP_100757568.1">
    <property type="nucleotide sequence ID" value="NZ_NPDT01000001.1"/>
</dbReference>
<dbReference type="InterPro" id="IPR001647">
    <property type="entry name" value="HTH_TetR"/>
</dbReference>
<dbReference type="InterPro" id="IPR009057">
    <property type="entry name" value="Homeodomain-like_sf"/>
</dbReference>
<proteinExistence type="predicted"/>
<evidence type="ECO:0000259" key="5">
    <source>
        <dbReference type="PROSITE" id="PS50977"/>
    </source>
</evidence>
<dbReference type="AlphaFoldDB" id="A0A2M9ZEZ3"/>
<evidence type="ECO:0000313" key="6">
    <source>
        <dbReference type="EMBL" id="PJZ67001.1"/>
    </source>
</evidence>
<dbReference type="GO" id="GO:0000976">
    <property type="term" value="F:transcription cis-regulatory region binding"/>
    <property type="evidence" value="ECO:0007669"/>
    <property type="project" value="TreeGrafter"/>
</dbReference>
<gene>
    <name evidence="6" type="ORF">CH371_02660</name>
</gene>
<dbReference type="Pfam" id="PF13305">
    <property type="entry name" value="TetR_C_33"/>
    <property type="match status" value="1"/>
</dbReference>
<dbReference type="Pfam" id="PF00440">
    <property type="entry name" value="TetR_N"/>
    <property type="match status" value="1"/>
</dbReference>
<feature type="DNA-binding region" description="H-T-H motif" evidence="4">
    <location>
        <begin position="40"/>
        <end position="59"/>
    </location>
</feature>
<evidence type="ECO:0000256" key="2">
    <source>
        <dbReference type="ARBA" id="ARBA00023125"/>
    </source>
</evidence>
<dbReference type="InterPro" id="IPR036271">
    <property type="entry name" value="Tet_transcr_reg_TetR-rel_C_sf"/>
</dbReference>
<protein>
    <submittedName>
        <fullName evidence="6">TetR family transcriptional regulator</fullName>
    </submittedName>
</protein>
<sequence>MPAKKKIKKPEGAYHHGNLAETLKSLALNRLEESKDSAFTIREIAREAGVSHAAAYRHFPSHRDLLAEICKEGFIKITEAFTEAEKAASKDDPFDRLHKIGMAYIEFCIRNPGYYRAMWHTDLGPIGELIELQEAGKQSFLKLWDTILACKADNGSDFDPRDMATASWSIVHGFSVLMNEYQLNNPVLQIDKNNATEAAEKILNILLHGLKGRNRS</sequence>
<dbReference type="Proteomes" id="UP000231912">
    <property type="component" value="Unassembled WGS sequence"/>
</dbReference>
<evidence type="ECO:0000256" key="3">
    <source>
        <dbReference type="ARBA" id="ARBA00023163"/>
    </source>
</evidence>
<keyword evidence="2 4" id="KW-0238">DNA-binding</keyword>
<dbReference type="InterPro" id="IPR050109">
    <property type="entry name" value="HTH-type_TetR-like_transc_reg"/>
</dbReference>
<dbReference type="GO" id="GO:0003700">
    <property type="term" value="F:DNA-binding transcription factor activity"/>
    <property type="evidence" value="ECO:0007669"/>
    <property type="project" value="TreeGrafter"/>
</dbReference>
<comment type="caution">
    <text evidence="6">The sequence shown here is derived from an EMBL/GenBank/DDBJ whole genome shotgun (WGS) entry which is preliminary data.</text>
</comment>
<dbReference type="PANTHER" id="PTHR30055:SF220">
    <property type="entry name" value="TETR-FAMILY REGULATORY PROTEIN"/>
    <property type="match status" value="1"/>
</dbReference>
<dbReference type="InterPro" id="IPR025996">
    <property type="entry name" value="MT1864/Rv1816-like_C"/>
</dbReference>
<reference evidence="6 7" key="1">
    <citation type="submission" date="2017-07" db="EMBL/GenBank/DDBJ databases">
        <title>Leptospira spp. isolated from tropical soils.</title>
        <authorList>
            <person name="Thibeaux R."/>
            <person name="Iraola G."/>
            <person name="Ferres I."/>
            <person name="Bierque E."/>
            <person name="Girault D."/>
            <person name="Soupe-Gilbert M.-E."/>
            <person name="Picardeau M."/>
            <person name="Goarant C."/>
        </authorList>
    </citation>
    <scope>NUCLEOTIDE SEQUENCE [LARGE SCALE GENOMIC DNA]</scope>
    <source>
        <strain evidence="6 7">FH2-C-A2</strain>
    </source>
</reference>
<dbReference type="SUPFAM" id="SSF46689">
    <property type="entry name" value="Homeodomain-like"/>
    <property type="match status" value="1"/>
</dbReference>
<evidence type="ECO:0000256" key="4">
    <source>
        <dbReference type="PROSITE-ProRule" id="PRU00335"/>
    </source>
</evidence>
<dbReference type="SUPFAM" id="SSF48498">
    <property type="entry name" value="Tetracyclin repressor-like, C-terminal domain"/>
    <property type="match status" value="1"/>
</dbReference>
<keyword evidence="3" id="KW-0804">Transcription</keyword>
<name>A0A2M9ZEZ3_9LEPT</name>
<organism evidence="6 7">
    <name type="scientific">Leptospira wolffii</name>
    <dbReference type="NCBI Taxonomy" id="409998"/>
    <lineage>
        <taxon>Bacteria</taxon>
        <taxon>Pseudomonadati</taxon>
        <taxon>Spirochaetota</taxon>
        <taxon>Spirochaetia</taxon>
        <taxon>Leptospirales</taxon>
        <taxon>Leptospiraceae</taxon>
        <taxon>Leptospira</taxon>
    </lineage>
</organism>
<evidence type="ECO:0000256" key="1">
    <source>
        <dbReference type="ARBA" id="ARBA00023015"/>
    </source>
</evidence>
<dbReference type="Gene3D" id="1.10.357.10">
    <property type="entry name" value="Tetracycline Repressor, domain 2"/>
    <property type="match status" value="1"/>
</dbReference>
<feature type="domain" description="HTH tetR-type" evidence="5">
    <location>
        <begin position="17"/>
        <end position="77"/>
    </location>
</feature>
<keyword evidence="1" id="KW-0805">Transcription regulation</keyword>
<dbReference type="EMBL" id="NPDT01000001">
    <property type="protein sequence ID" value="PJZ67001.1"/>
    <property type="molecule type" value="Genomic_DNA"/>
</dbReference>
<accession>A0A2M9ZEZ3</accession>
<evidence type="ECO:0000313" key="7">
    <source>
        <dbReference type="Proteomes" id="UP000231912"/>
    </source>
</evidence>
<dbReference type="PANTHER" id="PTHR30055">
    <property type="entry name" value="HTH-TYPE TRANSCRIPTIONAL REGULATOR RUTR"/>
    <property type="match status" value="1"/>
</dbReference>